<reference evidence="4 5" key="1">
    <citation type="submission" date="2024-04" db="EMBL/GenBank/DDBJ databases">
        <authorList>
            <person name="Fracassetti M."/>
        </authorList>
    </citation>
    <scope>NUCLEOTIDE SEQUENCE [LARGE SCALE GENOMIC DNA]</scope>
</reference>
<evidence type="ECO:0008006" key="6">
    <source>
        <dbReference type="Google" id="ProtNLM"/>
    </source>
</evidence>
<gene>
    <name evidence="4" type="ORF">LTRI10_LOCUS43959</name>
</gene>
<organism evidence="4 5">
    <name type="scientific">Linum trigynum</name>
    <dbReference type="NCBI Taxonomy" id="586398"/>
    <lineage>
        <taxon>Eukaryota</taxon>
        <taxon>Viridiplantae</taxon>
        <taxon>Streptophyta</taxon>
        <taxon>Embryophyta</taxon>
        <taxon>Tracheophyta</taxon>
        <taxon>Spermatophyta</taxon>
        <taxon>Magnoliopsida</taxon>
        <taxon>eudicotyledons</taxon>
        <taxon>Gunneridae</taxon>
        <taxon>Pentapetalae</taxon>
        <taxon>rosids</taxon>
        <taxon>fabids</taxon>
        <taxon>Malpighiales</taxon>
        <taxon>Linaceae</taxon>
        <taxon>Linum</taxon>
    </lineage>
</organism>
<evidence type="ECO:0000313" key="4">
    <source>
        <dbReference type="EMBL" id="CAL1404073.1"/>
    </source>
</evidence>
<proteinExistence type="inferred from homology"/>
<sequence>MEVSILSSGSVKPSTLLPNQLVDPMKLNLLDQLTPMSYSPLVLFYPNNNTMNNNARNSFKNISNQLKCSLSETLSLYYPLAGRVRDNYAIHDFDEGVPFVETHVNGQLSDFLISSGNTSVLPKLNHFLPYRTFCRAPDTGPQIAAQLNAFECGGLALGICFSHKSHDGTAVSALLRTWAAINANRLDNVVHPNFEQGPLAFPPVQSMPRHYASLTEDLWFGSGGKPVTRRFVFGPESVANLRDQAKGKALENPTRAEAVSGFVWKCIMQASKSGNPSVFTQSVNLRRLTRPRLRRHSFGNLILFSDASYDHHVNEQGTRIDELAALVRKGVAEMDYDYVERLRGEKGTEAIWEYYERQAEIEDGNTDVYNFSCWHGFDFTKTDFGWGPTVWVGLSSATGEGGGDDDDTVPYCSNSVVLMEDGRSKDGMEVWLTLEEPVMSALEADLEFLQFASSEPGILPPTYA</sequence>
<evidence type="ECO:0000256" key="2">
    <source>
        <dbReference type="ARBA" id="ARBA00022679"/>
    </source>
</evidence>
<accession>A0AAV2G0D8</accession>
<dbReference type="EMBL" id="OZ034820">
    <property type="protein sequence ID" value="CAL1404073.1"/>
    <property type="molecule type" value="Genomic_DNA"/>
</dbReference>
<name>A0AAV2G0D8_9ROSI</name>
<protein>
    <recommendedName>
        <fullName evidence="6">Transferase</fullName>
    </recommendedName>
</protein>
<evidence type="ECO:0000256" key="1">
    <source>
        <dbReference type="ARBA" id="ARBA00009861"/>
    </source>
</evidence>
<evidence type="ECO:0000256" key="3">
    <source>
        <dbReference type="ARBA" id="ARBA00023315"/>
    </source>
</evidence>
<dbReference type="Pfam" id="PF02458">
    <property type="entry name" value="Transferase"/>
    <property type="match status" value="1"/>
</dbReference>
<dbReference type="PANTHER" id="PTHR31623:SF91">
    <property type="entry name" value="SALUTARIDINOL 7-O-ACETYLTRANSFERASE"/>
    <property type="match status" value="1"/>
</dbReference>
<comment type="similarity">
    <text evidence="1">Belongs to the plant acyltransferase family.</text>
</comment>
<dbReference type="PANTHER" id="PTHR31623">
    <property type="entry name" value="F21J9.9"/>
    <property type="match status" value="1"/>
</dbReference>
<dbReference type="InterPro" id="IPR023213">
    <property type="entry name" value="CAT-like_dom_sf"/>
</dbReference>
<dbReference type="GO" id="GO:0016746">
    <property type="term" value="F:acyltransferase activity"/>
    <property type="evidence" value="ECO:0007669"/>
    <property type="project" value="UniProtKB-KW"/>
</dbReference>
<keyword evidence="5" id="KW-1185">Reference proteome</keyword>
<evidence type="ECO:0000313" key="5">
    <source>
        <dbReference type="Proteomes" id="UP001497516"/>
    </source>
</evidence>
<dbReference type="Gene3D" id="3.30.559.10">
    <property type="entry name" value="Chloramphenicol acetyltransferase-like domain"/>
    <property type="match status" value="2"/>
</dbReference>
<dbReference type="AlphaFoldDB" id="A0AAV2G0D8"/>
<dbReference type="Proteomes" id="UP001497516">
    <property type="component" value="Chromosome 7"/>
</dbReference>
<keyword evidence="2" id="KW-0808">Transferase</keyword>
<keyword evidence="3" id="KW-0012">Acyltransferase</keyword>